<feature type="domain" description="GYF" evidence="2">
    <location>
        <begin position="301"/>
        <end position="358"/>
    </location>
</feature>
<evidence type="ECO:0000259" key="2">
    <source>
        <dbReference type="PROSITE" id="PS50829"/>
    </source>
</evidence>
<dbReference type="InterPro" id="IPR003169">
    <property type="entry name" value="GYF"/>
</dbReference>
<accession>A0A9W7FSG6</accession>
<dbReference type="Pfam" id="PF02213">
    <property type="entry name" value="GYF"/>
    <property type="match status" value="1"/>
</dbReference>
<dbReference type="Gene3D" id="3.30.1490.40">
    <property type="match status" value="1"/>
</dbReference>
<evidence type="ECO:0000313" key="4">
    <source>
        <dbReference type="Proteomes" id="UP001165122"/>
    </source>
</evidence>
<feature type="compositionally biased region" description="Basic and acidic residues" evidence="1">
    <location>
        <begin position="226"/>
        <end position="239"/>
    </location>
</feature>
<feature type="region of interest" description="Disordered" evidence="1">
    <location>
        <begin position="1"/>
        <end position="87"/>
    </location>
</feature>
<evidence type="ECO:0000256" key="1">
    <source>
        <dbReference type="SAM" id="MobiDB-lite"/>
    </source>
</evidence>
<dbReference type="InterPro" id="IPR039905">
    <property type="entry name" value="CD2BP2/Lin1"/>
</dbReference>
<dbReference type="Proteomes" id="UP001165122">
    <property type="component" value="Unassembled WGS sequence"/>
</dbReference>
<comment type="caution">
    <text evidence="3">The sequence shown here is derived from an EMBL/GenBank/DDBJ whole genome shotgun (WGS) entry which is preliminary data.</text>
</comment>
<dbReference type="InterPro" id="IPR035445">
    <property type="entry name" value="GYF-like_dom_sf"/>
</dbReference>
<dbReference type="SUPFAM" id="SSF55277">
    <property type="entry name" value="GYF domain"/>
    <property type="match status" value="1"/>
</dbReference>
<evidence type="ECO:0000313" key="3">
    <source>
        <dbReference type="EMBL" id="GMI17428.1"/>
    </source>
</evidence>
<feature type="compositionally biased region" description="Basic and acidic residues" evidence="1">
    <location>
        <begin position="378"/>
        <end position="394"/>
    </location>
</feature>
<feature type="region of interest" description="Disordered" evidence="1">
    <location>
        <begin position="350"/>
        <end position="401"/>
    </location>
</feature>
<dbReference type="SMART" id="SM00444">
    <property type="entry name" value="GYF"/>
    <property type="match status" value="1"/>
</dbReference>
<sequence length="401" mass="44889">MPKNVRFDEAATDNQPSAKRRKKVRYEDDEDEPLNEPNTSGGFEAPPLSTLMSNGEETDMEQFKKNDDVDDEGDDGKGDHDKMMDAVKGEEKFDVNLSLAADSDTAIEPFNLNEERYGGGGYFDATGNYVFRSGNVNPDDTDAWLDGLGDGKDMTKSVYDKKEEKEEEEEGKEEVTTNMTDSTKASLFNVMANLLQDTETVLKGLRRLGKLKNPEKQKKASGGYGKKKDKDKEKKKEELTPENTAAASAFNQLTEAADALLNAGETDIYEMTKEILLNQVDTKTSIFRGEESNVDAGDAGTTQWEYRGQDGNVHGPFPSKSMFEWVSKGYFTGVNAVDVRIWNGAVNKSNDTKEEDLKDDLMDDLADDLMDEGEEEKVEEKKEEKKEEWQRSDKVNFAGYC</sequence>
<dbReference type="PROSITE" id="PS50829">
    <property type="entry name" value="GYF"/>
    <property type="match status" value="1"/>
</dbReference>
<dbReference type="EMBL" id="BRXW01000290">
    <property type="protein sequence ID" value="GMI17428.1"/>
    <property type="molecule type" value="Genomic_DNA"/>
</dbReference>
<proteinExistence type="predicted"/>
<feature type="compositionally biased region" description="Basic and acidic residues" evidence="1">
    <location>
        <begin position="149"/>
        <end position="164"/>
    </location>
</feature>
<feature type="compositionally biased region" description="Acidic residues" evidence="1">
    <location>
        <begin position="361"/>
        <end position="377"/>
    </location>
</feature>
<protein>
    <recommendedName>
        <fullName evidence="2">GYF domain-containing protein</fullName>
    </recommendedName>
</protein>
<name>A0A9W7FSG6_9STRA</name>
<reference evidence="4" key="1">
    <citation type="journal article" date="2023" name="Commun. Biol.">
        <title>Genome analysis of Parmales, the sister group of diatoms, reveals the evolutionary specialization of diatoms from phago-mixotrophs to photoautotrophs.</title>
        <authorList>
            <person name="Ban H."/>
            <person name="Sato S."/>
            <person name="Yoshikawa S."/>
            <person name="Yamada K."/>
            <person name="Nakamura Y."/>
            <person name="Ichinomiya M."/>
            <person name="Sato N."/>
            <person name="Blanc-Mathieu R."/>
            <person name="Endo H."/>
            <person name="Kuwata A."/>
            <person name="Ogata H."/>
        </authorList>
    </citation>
    <scope>NUCLEOTIDE SEQUENCE [LARGE SCALE GENOMIC DNA]</scope>
    <source>
        <strain evidence="4">NIES 3700</strain>
    </source>
</reference>
<gene>
    <name evidence="3" type="ORF">TrLO_g12027</name>
</gene>
<dbReference type="PANTHER" id="PTHR13138:SF3">
    <property type="entry name" value="CD2 ANTIGEN CYTOPLASMIC TAIL-BINDING PROTEIN 2"/>
    <property type="match status" value="1"/>
</dbReference>
<dbReference type="GO" id="GO:0005682">
    <property type="term" value="C:U5 snRNP"/>
    <property type="evidence" value="ECO:0007669"/>
    <property type="project" value="InterPro"/>
</dbReference>
<dbReference type="OrthoDB" id="206777at2759"/>
<feature type="compositionally biased region" description="Basic and acidic residues" evidence="1">
    <location>
        <begin position="350"/>
        <end position="360"/>
    </location>
</feature>
<keyword evidence="4" id="KW-1185">Reference proteome</keyword>
<organism evidence="3 4">
    <name type="scientific">Triparma laevis f. longispina</name>
    <dbReference type="NCBI Taxonomy" id="1714387"/>
    <lineage>
        <taxon>Eukaryota</taxon>
        <taxon>Sar</taxon>
        <taxon>Stramenopiles</taxon>
        <taxon>Ochrophyta</taxon>
        <taxon>Bolidophyceae</taxon>
        <taxon>Parmales</taxon>
        <taxon>Triparmaceae</taxon>
        <taxon>Triparma</taxon>
    </lineage>
</organism>
<feature type="compositionally biased region" description="Basic and acidic residues" evidence="1">
    <location>
        <begin position="75"/>
        <end position="87"/>
    </location>
</feature>
<dbReference type="AlphaFoldDB" id="A0A9W7FSG6"/>
<feature type="region of interest" description="Disordered" evidence="1">
    <location>
        <begin position="142"/>
        <end position="180"/>
    </location>
</feature>
<dbReference type="PANTHER" id="PTHR13138">
    <property type="entry name" value="PROTEIN LIN1"/>
    <property type="match status" value="1"/>
</dbReference>
<feature type="region of interest" description="Disordered" evidence="1">
    <location>
        <begin position="206"/>
        <end position="246"/>
    </location>
</feature>